<reference evidence="4 5" key="1">
    <citation type="submission" date="2013-05" db="EMBL/GenBank/DDBJ databases">
        <title>Genome assembly of Chondromyces apiculatus DSM 436.</title>
        <authorList>
            <person name="Sharma G."/>
            <person name="Khatri I."/>
            <person name="Kaur C."/>
            <person name="Mayilraj S."/>
            <person name="Subramanian S."/>
        </authorList>
    </citation>
    <scope>NUCLEOTIDE SEQUENCE [LARGE SCALE GENOMIC DNA]</scope>
    <source>
        <strain evidence="4 5">DSM 436</strain>
    </source>
</reference>
<feature type="region of interest" description="Disordered" evidence="1">
    <location>
        <begin position="1"/>
        <end position="24"/>
    </location>
</feature>
<dbReference type="eggNOG" id="COG1266">
    <property type="taxonomic scope" value="Bacteria"/>
</dbReference>
<keyword evidence="4" id="KW-0378">Hydrolase</keyword>
<feature type="transmembrane region" description="Helical" evidence="2">
    <location>
        <begin position="104"/>
        <end position="123"/>
    </location>
</feature>
<organism evidence="4 5">
    <name type="scientific">Chondromyces apiculatus DSM 436</name>
    <dbReference type="NCBI Taxonomy" id="1192034"/>
    <lineage>
        <taxon>Bacteria</taxon>
        <taxon>Pseudomonadati</taxon>
        <taxon>Myxococcota</taxon>
        <taxon>Polyangia</taxon>
        <taxon>Polyangiales</taxon>
        <taxon>Polyangiaceae</taxon>
        <taxon>Chondromyces</taxon>
    </lineage>
</organism>
<feature type="transmembrane region" description="Helical" evidence="2">
    <location>
        <begin position="185"/>
        <end position="202"/>
    </location>
</feature>
<evidence type="ECO:0000256" key="2">
    <source>
        <dbReference type="SAM" id="Phobius"/>
    </source>
</evidence>
<feature type="compositionally biased region" description="Basic and acidic residues" evidence="1">
    <location>
        <begin position="1"/>
        <end position="12"/>
    </location>
</feature>
<feature type="transmembrane region" description="Helical" evidence="2">
    <location>
        <begin position="209"/>
        <end position="231"/>
    </location>
</feature>
<feature type="transmembrane region" description="Helical" evidence="2">
    <location>
        <begin position="67"/>
        <end position="84"/>
    </location>
</feature>
<evidence type="ECO:0000259" key="3">
    <source>
        <dbReference type="Pfam" id="PF02517"/>
    </source>
</evidence>
<feature type="transmembrane region" description="Helical" evidence="2">
    <location>
        <begin position="34"/>
        <end position="55"/>
    </location>
</feature>
<evidence type="ECO:0000256" key="1">
    <source>
        <dbReference type="SAM" id="MobiDB-lite"/>
    </source>
</evidence>
<sequence length="312" mass="33058">MSDPPPPRRGEEPEGMQDGGSGRLDERPMSLPAATLWTIAVTFLFIWLLGVFITIRPAAQSDFTTTFGCQAAAYLLGLFGILRLHGPQASIRDFLGVRRTHAAFYPLAVLLGLSLEAPIGLLYDVIARRWPSAGEEELHLLRDLAGGGLGGQVLLGAVLVVLGPALEEVLFRGAMTRPLRRSHDALVVIAATAALFAMAHLQPQKFPPIALFGLALGVLRHASGSLLPSIVLHATYNAVPFVALLVAPEDTAALPPPTSLKERLVHLLAGPSPLPTAVIVGSAALAVVLLALIVTLGRRSQVAVHAREKDRA</sequence>
<keyword evidence="2" id="KW-1133">Transmembrane helix</keyword>
<protein>
    <submittedName>
        <fullName evidence="4">Putative membrane associated protease</fullName>
    </submittedName>
</protein>
<dbReference type="GO" id="GO:0080120">
    <property type="term" value="P:CAAX-box protein maturation"/>
    <property type="evidence" value="ECO:0007669"/>
    <property type="project" value="UniProtKB-ARBA"/>
</dbReference>
<dbReference type="STRING" id="1192034.CAP_5010"/>
<feature type="transmembrane region" description="Helical" evidence="2">
    <location>
        <begin position="144"/>
        <end position="165"/>
    </location>
</feature>
<keyword evidence="5" id="KW-1185">Reference proteome</keyword>
<dbReference type="InterPro" id="IPR003675">
    <property type="entry name" value="Rce1/LyrA-like_dom"/>
</dbReference>
<dbReference type="PANTHER" id="PTHR43592:SF15">
    <property type="entry name" value="CAAX AMINO TERMINAL PROTEASE FAMILY PROTEIN"/>
    <property type="match status" value="1"/>
</dbReference>
<feature type="transmembrane region" description="Helical" evidence="2">
    <location>
        <begin position="274"/>
        <end position="297"/>
    </location>
</feature>
<feature type="domain" description="CAAX prenyl protease 2/Lysostaphin resistance protein A-like" evidence="3">
    <location>
        <begin position="152"/>
        <end position="239"/>
    </location>
</feature>
<dbReference type="GO" id="GO:0006508">
    <property type="term" value="P:proteolysis"/>
    <property type="evidence" value="ECO:0007669"/>
    <property type="project" value="UniProtKB-KW"/>
</dbReference>
<dbReference type="EMBL" id="ASRX01000040">
    <property type="protein sequence ID" value="EYF03909.1"/>
    <property type="molecule type" value="Genomic_DNA"/>
</dbReference>
<evidence type="ECO:0000313" key="4">
    <source>
        <dbReference type="EMBL" id="EYF03909.1"/>
    </source>
</evidence>
<gene>
    <name evidence="4" type="ORF">CAP_5010</name>
</gene>
<accession>A0A017T3T3</accession>
<dbReference type="AlphaFoldDB" id="A0A017T3T3"/>
<keyword evidence="2" id="KW-0472">Membrane</keyword>
<evidence type="ECO:0000313" key="5">
    <source>
        <dbReference type="Proteomes" id="UP000019678"/>
    </source>
</evidence>
<comment type="caution">
    <text evidence="4">The sequence shown here is derived from an EMBL/GenBank/DDBJ whole genome shotgun (WGS) entry which is preliminary data.</text>
</comment>
<dbReference type="Proteomes" id="UP000019678">
    <property type="component" value="Unassembled WGS sequence"/>
</dbReference>
<dbReference type="GO" id="GO:0004175">
    <property type="term" value="F:endopeptidase activity"/>
    <property type="evidence" value="ECO:0007669"/>
    <property type="project" value="UniProtKB-ARBA"/>
</dbReference>
<dbReference type="PANTHER" id="PTHR43592">
    <property type="entry name" value="CAAX AMINO TERMINAL PROTEASE"/>
    <property type="match status" value="1"/>
</dbReference>
<proteinExistence type="predicted"/>
<keyword evidence="4" id="KW-0645">Protease</keyword>
<keyword evidence="2" id="KW-0812">Transmembrane</keyword>
<dbReference type="Pfam" id="PF02517">
    <property type="entry name" value="Rce1-like"/>
    <property type="match status" value="1"/>
</dbReference>
<name>A0A017T3T3_9BACT</name>